<evidence type="ECO:0000256" key="2">
    <source>
        <dbReference type="SAM" id="Phobius"/>
    </source>
</evidence>
<dbReference type="GO" id="GO:0032933">
    <property type="term" value="P:SREBP signaling pathway"/>
    <property type="evidence" value="ECO:0007669"/>
    <property type="project" value="InterPro"/>
</dbReference>
<dbReference type="PANTHER" id="PTHR39405:SF1">
    <property type="entry name" value="DSC E3 UBIQUITIN LIGASE COMPLEX SUBUNIT 4"/>
    <property type="match status" value="1"/>
</dbReference>
<name>A0A2N5TZB7_9BASI</name>
<reference evidence="4 5" key="1">
    <citation type="submission" date="2017-11" db="EMBL/GenBank/DDBJ databases">
        <title>De novo assembly and phasing of dikaryotic genomes from two isolates of Puccinia coronata f. sp. avenae, the causal agent of oat crown rust.</title>
        <authorList>
            <person name="Miller M.E."/>
            <person name="Zhang Y."/>
            <person name="Omidvar V."/>
            <person name="Sperschneider J."/>
            <person name="Schwessinger B."/>
            <person name="Raley C."/>
            <person name="Palmer J.M."/>
            <person name="Garnica D."/>
            <person name="Upadhyaya N."/>
            <person name="Rathjen J."/>
            <person name="Taylor J.M."/>
            <person name="Park R.F."/>
            <person name="Dodds P.N."/>
            <person name="Hirsch C.D."/>
            <person name="Kianian S.F."/>
            <person name="Figueroa M."/>
        </authorList>
    </citation>
    <scope>NUCLEOTIDE SEQUENCE [LARGE SCALE GENOMIC DNA]</scope>
    <source>
        <strain evidence="4">12SD80</strain>
    </source>
</reference>
<evidence type="ECO:0000313" key="5">
    <source>
        <dbReference type="Proteomes" id="UP000235392"/>
    </source>
</evidence>
<dbReference type="GO" id="GO:0044695">
    <property type="term" value="C:Dsc E3 ubiquitin ligase complex"/>
    <property type="evidence" value="ECO:0007669"/>
    <property type="project" value="InterPro"/>
</dbReference>
<feature type="transmembrane region" description="Helical" evidence="2">
    <location>
        <begin position="197"/>
        <end position="218"/>
    </location>
</feature>
<feature type="domain" description="DUF1746" evidence="3">
    <location>
        <begin position="195"/>
        <end position="303"/>
    </location>
</feature>
<evidence type="ECO:0000259" key="3">
    <source>
        <dbReference type="Pfam" id="PF08508"/>
    </source>
</evidence>
<accession>A0A2N5TZB7</accession>
<dbReference type="GO" id="GO:0005783">
    <property type="term" value="C:endoplasmic reticulum"/>
    <property type="evidence" value="ECO:0007669"/>
    <property type="project" value="TreeGrafter"/>
</dbReference>
<feature type="compositionally biased region" description="Polar residues" evidence="1">
    <location>
        <begin position="368"/>
        <end position="379"/>
    </location>
</feature>
<feature type="region of interest" description="Disordered" evidence="1">
    <location>
        <begin position="411"/>
        <end position="484"/>
    </location>
</feature>
<feature type="region of interest" description="Disordered" evidence="1">
    <location>
        <begin position="328"/>
        <end position="387"/>
    </location>
</feature>
<sequence length="500" mass="53715">MTLSCGVPPGARAPPGTRQTSARQKTRMGNHEVIGNSPGGARNHRLARTAGPGGCGGTCGLPPAPGPITKNNLEDAGADCFSHCVEPDFDDARFARFSAGAVSADRGGRKAPKKKKGSNHQDKDIKNILTMDPPSLAHASHPGGTESMNNVSITNITSMFVERDPSDSEQAQELARAERSEQRRKIKLAMLMQQLEFLFYALVVLCYTLDGKNLIFILRTVSEVQFSQPKQIQPDRPLRFFALASFAICFCALFSHLSLISSSNYNPSGILVDFVGQFTWKYPFAIVVFLLGLDVCSCLVQLLLVLISFTQSHSISISAHPTDTVHSQRTSIICPDPDDIEANQTSSKTSDLDAPLNGRDSEPELPHESSQPGCVSSRSGVVRQDSSDFQEEDSFLFDLTISQVKALLFSTDTPTSPSPSTAASSSATPTSTPRPSRAADSVHPTIPAVPTNNNRNSSTDNHHPPALQSRDSSTASSPTSSHSTFVVTTLPSRTVVIPIV</sequence>
<proteinExistence type="predicted"/>
<dbReference type="EMBL" id="PGCI01000284">
    <property type="protein sequence ID" value="PLW30856.1"/>
    <property type="molecule type" value="Genomic_DNA"/>
</dbReference>
<feature type="region of interest" description="Disordered" evidence="1">
    <location>
        <begin position="1"/>
        <end position="42"/>
    </location>
</feature>
<dbReference type="InterPro" id="IPR013715">
    <property type="entry name" value="DUF1746"/>
</dbReference>
<feature type="compositionally biased region" description="Polar residues" evidence="1">
    <location>
        <begin position="450"/>
        <end position="459"/>
    </location>
</feature>
<keyword evidence="2" id="KW-0812">Transmembrane</keyword>
<dbReference type="InterPro" id="IPR038967">
    <property type="entry name" value="Dsc4-like"/>
</dbReference>
<feature type="compositionally biased region" description="Low complexity" evidence="1">
    <location>
        <begin position="469"/>
        <end position="484"/>
    </location>
</feature>
<evidence type="ECO:0000313" key="4">
    <source>
        <dbReference type="EMBL" id="PLW30856.1"/>
    </source>
</evidence>
<keyword evidence="2" id="KW-1133">Transmembrane helix</keyword>
<dbReference type="AlphaFoldDB" id="A0A2N5TZB7"/>
<organism evidence="4 5">
    <name type="scientific">Puccinia coronata f. sp. avenae</name>
    <dbReference type="NCBI Taxonomy" id="200324"/>
    <lineage>
        <taxon>Eukaryota</taxon>
        <taxon>Fungi</taxon>
        <taxon>Dikarya</taxon>
        <taxon>Basidiomycota</taxon>
        <taxon>Pucciniomycotina</taxon>
        <taxon>Pucciniomycetes</taxon>
        <taxon>Pucciniales</taxon>
        <taxon>Pucciniaceae</taxon>
        <taxon>Puccinia</taxon>
    </lineage>
</organism>
<gene>
    <name evidence="4" type="ORF">PCASD_22008</name>
</gene>
<feature type="transmembrane region" description="Helical" evidence="2">
    <location>
        <begin position="282"/>
        <end position="307"/>
    </location>
</feature>
<comment type="caution">
    <text evidence="4">The sequence shown here is derived from an EMBL/GenBank/DDBJ whole genome shotgun (WGS) entry which is preliminary data.</text>
</comment>
<feature type="compositionally biased region" description="Basic residues" evidence="1">
    <location>
        <begin position="109"/>
        <end position="118"/>
    </location>
</feature>
<feature type="compositionally biased region" description="Low complexity" evidence="1">
    <location>
        <begin position="413"/>
        <end position="439"/>
    </location>
</feature>
<evidence type="ECO:0000256" key="1">
    <source>
        <dbReference type="SAM" id="MobiDB-lite"/>
    </source>
</evidence>
<dbReference type="Pfam" id="PF08508">
    <property type="entry name" value="DUF1746"/>
    <property type="match status" value="1"/>
</dbReference>
<protein>
    <recommendedName>
        <fullName evidence="3">DUF1746 domain-containing protein</fullName>
    </recommendedName>
</protein>
<feature type="region of interest" description="Disordered" evidence="1">
    <location>
        <begin position="101"/>
        <end position="148"/>
    </location>
</feature>
<keyword evidence="2" id="KW-0472">Membrane</keyword>
<feature type="transmembrane region" description="Helical" evidence="2">
    <location>
        <begin position="238"/>
        <end position="262"/>
    </location>
</feature>
<dbReference type="Proteomes" id="UP000235392">
    <property type="component" value="Unassembled WGS sequence"/>
</dbReference>
<dbReference type="PANTHER" id="PTHR39405">
    <property type="entry name" value="DSC E3 UBIQUITIN LIGASE COMPLEX SUBUNIT 4"/>
    <property type="match status" value="1"/>
</dbReference>